<dbReference type="PANTHER" id="PTHR46366">
    <property type="entry name" value="PRO-APOPTOTIC SERINE PROTEASE NMA111"/>
    <property type="match status" value="1"/>
</dbReference>
<dbReference type="InterPro" id="IPR001478">
    <property type="entry name" value="PDZ"/>
</dbReference>
<evidence type="ECO:0000313" key="3">
    <source>
        <dbReference type="Proteomes" id="UP000193922"/>
    </source>
</evidence>
<organism evidence="2 3">
    <name type="scientific">Linderina pennispora</name>
    <dbReference type="NCBI Taxonomy" id="61395"/>
    <lineage>
        <taxon>Eukaryota</taxon>
        <taxon>Fungi</taxon>
        <taxon>Fungi incertae sedis</taxon>
        <taxon>Zoopagomycota</taxon>
        <taxon>Kickxellomycotina</taxon>
        <taxon>Kickxellomycetes</taxon>
        <taxon>Kickxellales</taxon>
        <taxon>Kickxellaceae</taxon>
        <taxon>Linderina</taxon>
    </lineage>
</organism>
<dbReference type="RefSeq" id="XP_040745274.1">
    <property type="nucleotide sequence ID" value="XM_040885368.1"/>
</dbReference>
<comment type="caution">
    <text evidence="2">The sequence shown here is derived from an EMBL/GenBank/DDBJ whole genome shotgun (WGS) entry which is preliminary data.</text>
</comment>
<dbReference type="Proteomes" id="UP000193922">
    <property type="component" value="Unassembled WGS sequence"/>
</dbReference>
<dbReference type="SUPFAM" id="SSF50156">
    <property type="entry name" value="PDZ domain-like"/>
    <property type="match status" value="1"/>
</dbReference>
<keyword evidence="3" id="KW-1185">Reference proteome</keyword>
<accession>A0A1Y1WE99</accession>
<dbReference type="Pfam" id="PF13365">
    <property type="entry name" value="Trypsin_2"/>
    <property type="match status" value="1"/>
</dbReference>
<reference evidence="2 3" key="1">
    <citation type="submission" date="2016-07" db="EMBL/GenBank/DDBJ databases">
        <title>Pervasive Adenine N6-methylation of Active Genes in Fungi.</title>
        <authorList>
            <consortium name="DOE Joint Genome Institute"/>
            <person name="Mondo S.J."/>
            <person name="Dannebaum R.O."/>
            <person name="Kuo R.C."/>
            <person name="Labutti K."/>
            <person name="Haridas S."/>
            <person name="Kuo A."/>
            <person name="Salamov A."/>
            <person name="Ahrendt S.R."/>
            <person name="Lipzen A."/>
            <person name="Sullivan W."/>
            <person name="Andreopoulos W.B."/>
            <person name="Clum A."/>
            <person name="Lindquist E."/>
            <person name="Daum C."/>
            <person name="Ramamoorthy G.K."/>
            <person name="Gryganskyi A."/>
            <person name="Culley D."/>
            <person name="Magnuson J.K."/>
            <person name="James T.Y."/>
            <person name="O'Malley M.A."/>
            <person name="Stajich J.E."/>
            <person name="Spatafora J.W."/>
            <person name="Visel A."/>
            <person name="Grigoriev I.V."/>
        </authorList>
    </citation>
    <scope>NUCLEOTIDE SEQUENCE [LARGE SCALE GENOMIC DNA]</scope>
    <source>
        <strain evidence="2 3">ATCC 12442</strain>
    </source>
</reference>
<evidence type="ECO:0000313" key="2">
    <source>
        <dbReference type="EMBL" id="ORX71850.1"/>
    </source>
</evidence>
<dbReference type="Gene3D" id="2.40.10.120">
    <property type="match status" value="2"/>
</dbReference>
<dbReference type="Pfam" id="PF13180">
    <property type="entry name" value="PDZ_2"/>
    <property type="match status" value="1"/>
</dbReference>
<evidence type="ECO:0000259" key="1">
    <source>
        <dbReference type="PROSITE" id="PS50106"/>
    </source>
</evidence>
<feature type="domain" description="PDZ" evidence="1">
    <location>
        <begin position="157"/>
        <end position="219"/>
    </location>
</feature>
<dbReference type="Gene3D" id="2.30.42.10">
    <property type="match status" value="1"/>
</dbReference>
<dbReference type="InterPro" id="IPR009003">
    <property type="entry name" value="Peptidase_S1_PA"/>
</dbReference>
<dbReference type="PROSITE" id="PS50106">
    <property type="entry name" value="PDZ"/>
    <property type="match status" value="1"/>
</dbReference>
<protein>
    <recommendedName>
        <fullName evidence="1">PDZ domain-containing protein</fullName>
    </recommendedName>
</protein>
<proteinExistence type="predicted"/>
<dbReference type="InterPro" id="IPR036034">
    <property type="entry name" value="PDZ_sf"/>
</dbReference>
<dbReference type="AlphaFoldDB" id="A0A1Y1WE99"/>
<dbReference type="SUPFAM" id="SSF50494">
    <property type="entry name" value="Trypsin-like serine proteases"/>
    <property type="match status" value="2"/>
</dbReference>
<dbReference type="STRING" id="61395.A0A1Y1WE99"/>
<sequence>MSLESGPGIHKATFDTNEYVYLQPVHYDPIHDFAFFRYDPAALKHTQPKAIRLFPDGARPGVPFQLIGNAAGEKMTVCAGTLSQVNRNPPILTDGYDVNTFYCQASTTSTGGVSGSPLLDIGGNAIALSAAVSREWCIRSEYVRRGERTPRGTIQTAFLFESYQEAQRLGLPEQEIEESRLANPKSEGMIVVDKVLHKGPADGALEVGDIVIDMDGKPICDFVGLESVLDASVGCTVEFVVWRKGKLVPVTVCVQDMYDATPTRLLHFALATLHDMSLSLALSHSSVLTGVFIAGSTTMFLAHLNGTPTPNLTALLDAFRSAPGGQHVVMKVANYQNTLDYVVATTSLAENMGPVRLFTWSMESGFWSVEDVEMRCKEAGSNASEAALLLPTADVIPRALSSAHANLHSVWRSIVRITSAACLPADNCSGGAASDTGFVLDRLAGIVVCSASAFHGSAANVLITIRNTLQVSATVVYVHPLYPLILLKYDPSDLGPAADALVSDLPVDTKYWCGESRLTVGQEITVLGTNPFMQPQVFYSRIVDRYLYEGDKSCKEHDATTSSGAICNSDGHVLGLWIQLPLCYKDHHPKVFTGVDLVHISKLAERMRSSSEYPDIVRTLNARLSRISLAEARGYGLSDKWVARILAVADCESSVFLVKQLDIPGAVEAPGVEVGDIILSVGNNLVRRIDDVAISGQEIAVAVSTTHPCETNTRRYLYWAGLFIQEPYVSAYRSSASIPSTAFTSFYKCGSPGENVAVSSGGFITELNNEAVETIDDLIRIIRTLTPLQPTGLGRRVTTVPGCDVKLKLVDIRGQVFVRKFRTDDHYMPGWHMKRGGGIDAKWVLESF</sequence>
<gene>
    <name evidence="2" type="ORF">DL89DRAFT_255574</name>
</gene>
<dbReference type="GeneID" id="63802016"/>
<dbReference type="OrthoDB" id="4217619at2759"/>
<dbReference type="EMBL" id="MCFD01000003">
    <property type="protein sequence ID" value="ORX71850.1"/>
    <property type="molecule type" value="Genomic_DNA"/>
</dbReference>
<dbReference type="PANTHER" id="PTHR46366:SF1">
    <property type="entry name" value="PDZ DOMAIN-CONTAINING PROTEIN C1685.05"/>
    <property type="match status" value="1"/>
</dbReference>
<name>A0A1Y1WE99_9FUNG</name>